<sequence>MDSGGSARSMSIDPDWEKRQSDSSSDDGMSTHSLYEDILKYRKLHGRTYQNFSDDIQYWGPNDDRQNQGLDLSHHMLSLALDHKLFMSPICDEPERVIDIGTGTGIWAIDFADKYPNADVTGTDLSPIQPAWVPPNCHFELDDAQLPWTYPDNYFDFIHIRCLMGSIRDWHALYAEVYRCLKPGGWFEHLDYHIGITSDDDSIPHDSPLYTWGETFIAGGEKLGQTFRVIDGGRNVPWFEEAGFKGIRNYRFKLPIGGWPADPKWKEIGLLNQQIIIDNLEGYVMFIALNVLGWQYAELQEYLARTRKTLRDRSVHSYFPVGVTWAQKL</sequence>
<reference evidence="1" key="1">
    <citation type="submission" date="2022-10" db="EMBL/GenBank/DDBJ databases">
        <title>Complete Genome of Trichothecium roseum strain YXFP-22015, a Plant Pathogen Isolated from Citrus.</title>
        <authorList>
            <person name="Wang Y."/>
            <person name="Zhu L."/>
        </authorList>
    </citation>
    <scope>NUCLEOTIDE SEQUENCE</scope>
    <source>
        <strain evidence="1">YXFP-22015</strain>
    </source>
</reference>
<evidence type="ECO:0000313" key="2">
    <source>
        <dbReference type="Proteomes" id="UP001163324"/>
    </source>
</evidence>
<proteinExistence type="predicted"/>
<accession>A0ACC0V7T1</accession>
<keyword evidence="2" id="KW-1185">Reference proteome</keyword>
<comment type="caution">
    <text evidence="1">The sequence shown here is derived from an EMBL/GenBank/DDBJ whole genome shotgun (WGS) entry which is preliminary data.</text>
</comment>
<evidence type="ECO:0000313" key="1">
    <source>
        <dbReference type="EMBL" id="KAI9901832.1"/>
    </source>
</evidence>
<name>A0ACC0V7T1_9HYPO</name>
<dbReference type="Proteomes" id="UP001163324">
    <property type="component" value="Chromosome 3"/>
</dbReference>
<organism evidence="1 2">
    <name type="scientific">Trichothecium roseum</name>
    <dbReference type="NCBI Taxonomy" id="47278"/>
    <lineage>
        <taxon>Eukaryota</taxon>
        <taxon>Fungi</taxon>
        <taxon>Dikarya</taxon>
        <taxon>Ascomycota</taxon>
        <taxon>Pezizomycotina</taxon>
        <taxon>Sordariomycetes</taxon>
        <taxon>Hypocreomycetidae</taxon>
        <taxon>Hypocreales</taxon>
        <taxon>Hypocreales incertae sedis</taxon>
        <taxon>Trichothecium</taxon>
    </lineage>
</organism>
<gene>
    <name evidence="1" type="ORF">N3K66_003649</name>
</gene>
<protein>
    <submittedName>
        <fullName evidence="1">Uncharacterized protein</fullName>
    </submittedName>
</protein>
<dbReference type="EMBL" id="CM047942">
    <property type="protein sequence ID" value="KAI9901832.1"/>
    <property type="molecule type" value="Genomic_DNA"/>
</dbReference>